<dbReference type="SUPFAM" id="SSF49695">
    <property type="entry name" value="gamma-Crystallin-like"/>
    <property type="match status" value="1"/>
</dbReference>
<comment type="similarity">
    <text evidence="1">Belongs to the beta/gamma-crystallin family.</text>
</comment>
<feature type="domain" description="Beta/gamma crystallin 'Greek key'" evidence="3">
    <location>
        <begin position="5"/>
        <end position="44"/>
    </location>
</feature>
<evidence type="ECO:0000259" key="3">
    <source>
        <dbReference type="PROSITE" id="PS50915"/>
    </source>
</evidence>
<organism evidence="4 5">
    <name type="scientific">Aetokthonos hydrillicola Thurmond2011</name>
    <dbReference type="NCBI Taxonomy" id="2712845"/>
    <lineage>
        <taxon>Bacteria</taxon>
        <taxon>Bacillati</taxon>
        <taxon>Cyanobacteriota</taxon>
        <taxon>Cyanophyceae</taxon>
        <taxon>Nostocales</taxon>
        <taxon>Hapalosiphonaceae</taxon>
        <taxon>Aetokthonos</taxon>
    </lineage>
</organism>
<dbReference type="Proteomes" id="UP000667802">
    <property type="component" value="Unassembled WGS sequence"/>
</dbReference>
<keyword evidence="5" id="KW-1185">Reference proteome</keyword>
<evidence type="ECO:0000313" key="5">
    <source>
        <dbReference type="Proteomes" id="UP000667802"/>
    </source>
</evidence>
<dbReference type="GO" id="GO:0004553">
    <property type="term" value="F:hydrolase activity, hydrolyzing O-glycosyl compounds"/>
    <property type="evidence" value="ECO:0007669"/>
    <property type="project" value="InterPro"/>
</dbReference>
<dbReference type="GO" id="GO:0009254">
    <property type="term" value="P:peptidoglycan turnover"/>
    <property type="evidence" value="ECO:0007669"/>
    <property type="project" value="InterPro"/>
</dbReference>
<dbReference type="AlphaFoldDB" id="A0AAP5I3N7"/>
<dbReference type="InterPro" id="IPR010611">
    <property type="entry name" value="3D_dom"/>
</dbReference>
<evidence type="ECO:0000256" key="1">
    <source>
        <dbReference type="ARBA" id="ARBA00009646"/>
    </source>
</evidence>
<reference evidence="5" key="1">
    <citation type="journal article" date="2021" name="Science">
        <title>Hunting the eagle killer: A cyanobacterial neurotoxin causes vacuolar myelinopathy.</title>
        <authorList>
            <person name="Breinlinger S."/>
            <person name="Phillips T.J."/>
            <person name="Haram B.N."/>
            <person name="Mares J."/>
            <person name="Martinez Yerena J.A."/>
            <person name="Hrouzek P."/>
            <person name="Sobotka R."/>
            <person name="Henderson W.M."/>
            <person name="Schmieder P."/>
            <person name="Williams S.M."/>
            <person name="Lauderdale J.D."/>
            <person name="Wilde H.D."/>
            <person name="Gerrin W."/>
            <person name="Kust A."/>
            <person name="Washington J.W."/>
            <person name="Wagner C."/>
            <person name="Geier B."/>
            <person name="Liebeke M."/>
            <person name="Enke H."/>
            <person name="Niedermeyer T.H.J."/>
            <person name="Wilde S.B."/>
        </authorList>
    </citation>
    <scope>NUCLEOTIDE SEQUENCE [LARGE SCALE GENOMIC DNA]</scope>
    <source>
        <strain evidence="5">Thurmond2011</strain>
    </source>
</reference>
<dbReference type="RefSeq" id="WP_208345218.1">
    <property type="nucleotide sequence ID" value="NZ_CAWQFN010000613.1"/>
</dbReference>
<name>A0AAP5I3N7_9CYAN</name>
<evidence type="ECO:0000256" key="2">
    <source>
        <dbReference type="ARBA" id="ARBA00022737"/>
    </source>
</evidence>
<dbReference type="InterPro" id="IPR011024">
    <property type="entry name" value="G_crystallin-like"/>
</dbReference>
<gene>
    <name evidence="4" type="ORF">G7B40_006415</name>
</gene>
<dbReference type="GO" id="GO:0019867">
    <property type="term" value="C:outer membrane"/>
    <property type="evidence" value="ECO:0007669"/>
    <property type="project" value="InterPro"/>
</dbReference>
<evidence type="ECO:0000313" key="4">
    <source>
        <dbReference type="EMBL" id="MDR9894206.1"/>
    </source>
</evidence>
<keyword evidence="2" id="KW-0677">Repeat</keyword>
<dbReference type="PROSITE" id="PS50915">
    <property type="entry name" value="CRYSTALLIN_BETA_GAMMA"/>
    <property type="match status" value="2"/>
</dbReference>
<accession>A0AAP5I3N7</accession>
<dbReference type="InterPro" id="IPR036908">
    <property type="entry name" value="RlpA-like_sf"/>
</dbReference>
<dbReference type="EMBL" id="JAALHA020000002">
    <property type="protein sequence ID" value="MDR9894206.1"/>
    <property type="molecule type" value="Genomic_DNA"/>
</dbReference>
<dbReference type="CDD" id="cd14667">
    <property type="entry name" value="3D_containing_proteins"/>
    <property type="match status" value="1"/>
</dbReference>
<dbReference type="InterPro" id="IPR001064">
    <property type="entry name" value="Beta/gamma_crystallin"/>
</dbReference>
<dbReference type="Gene3D" id="2.40.40.10">
    <property type="entry name" value="RlpA-like domain"/>
    <property type="match status" value="1"/>
</dbReference>
<dbReference type="Pfam" id="PF06725">
    <property type="entry name" value="3D"/>
    <property type="match status" value="1"/>
</dbReference>
<comment type="caution">
    <text evidence="4">The sequence shown here is derived from an EMBL/GenBank/DDBJ whole genome shotgun (WGS) entry which is preliminary data.</text>
</comment>
<dbReference type="SUPFAM" id="SSF50685">
    <property type="entry name" value="Barwin-like endoglucanases"/>
    <property type="match status" value="1"/>
</dbReference>
<dbReference type="InterPro" id="IPR059180">
    <property type="entry name" value="3D_YorM"/>
</dbReference>
<feature type="domain" description="Beta/gamma crystallin 'Greek key'" evidence="3">
    <location>
        <begin position="46"/>
        <end position="85"/>
    </location>
</feature>
<protein>
    <submittedName>
        <fullName evidence="4">3D domain-containing protein</fullName>
    </submittedName>
</protein>
<sequence>MSSSNQVVVYDDSQYRGFAQTLDIGNYDWGQIHNDTISSLRVPTGLKVTLYSDTHFQGKSKTFTQDTPYVGDDFNDITSSIRVVQASGLNLDATFYSREETRCHPPATEIHGLTLKEVQSGQQSPQCGSPSVARLQCAVDPNVIPLKTEFTLRLWDGSKVPASALDTGTAIIGNRIDIFVDTNEEAINLGRQGVTALL</sequence>
<proteinExistence type="inferred from homology"/>
<dbReference type="Gene3D" id="2.60.20.10">
    <property type="entry name" value="Crystallins"/>
    <property type="match status" value="1"/>
</dbReference>